<protein>
    <submittedName>
        <fullName evidence="2">Hypothetical_protein</fullName>
    </submittedName>
</protein>
<reference evidence="1" key="1">
    <citation type="submission" date="2023-06" db="EMBL/GenBank/DDBJ databases">
        <authorList>
            <person name="Kurt Z."/>
        </authorList>
    </citation>
    <scope>NUCLEOTIDE SEQUENCE</scope>
</reference>
<name>A0AA86UIP5_9EUKA</name>
<accession>A0AA86UIP5</accession>
<evidence type="ECO:0000313" key="2">
    <source>
        <dbReference type="EMBL" id="CAL6025514.1"/>
    </source>
</evidence>
<gene>
    <name evidence="1" type="ORF">HINF_LOCUS29163</name>
    <name evidence="2" type="ORF">HINF_LOCUS30352</name>
</gene>
<dbReference type="EMBL" id="CAXDID020000099">
    <property type="protein sequence ID" value="CAL6025514.1"/>
    <property type="molecule type" value="Genomic_DNA"/>
</dbReference>
<dbReference type="EMBL" id="CATOUU010000694">
    <property type="protein sequence ID" value="CAI9941518.1"/>
    <property type="molecule type" value="Genomic_DNA"/>
</dbReference>
<reference evidence="2 3" key="2">
    <citation type="submission" date="2024-07" db="EMBL/GenBank/DDBJ databases">
        <authorList>
            <person name="Akdeniz Z."/>
        </authorList>
    </citation>
    <scope>NUCLEOTIDE SEQUENCE [LARGE SCALE GENOMIC DNA]</scope>
</reference>
<proteinExistence type="predicted"/>
<dbReference type="Proteomes" id="UP001642409">
    <property type="component" value="Unassembled WGS sequence"/>
</dbReference>
<evidence type="ECO:0000313" key="3">
    <source>
        <dbReference type="Proteomes" id="UP001642409"/>
    </source>
</evidence>
<keyword evidence="3" id="KW-1185">Reference proteome</keyword>
<organism evidence="1">
    <name type="scientific">Hexamita inflata</name>
    <dbReference type="NCBI Taxonomy" id="28002"/>
    <lineage>
        <taxon>Eukaryota</taxon>
        <taxon>Metamonada</taxon>
        <taxon>Diplomonadida</taxon>
        <taxon>Hexamitidae</taxon>
        <taxon>Hexamitinae</taxon>
        <taxon>Hexamita</taxon>
    </lineage>
</organism>
<dbReference type="AlphaFoldDB" id="A0AA86UIP5"/>
<evidence type="ECO:0000313" key="1">
    <source>
        <dbReference type="EMBL" id="CAI9941518.1"/>
    </source>
</evidence>
<sequence length="194" mass="22688">MLQRCPSNYIGARQITSLQCPGNASIHTFGNLEPLPFLNCILQISSLLQTQQYIQRTEIKYRNTLLKNFVCPVFYWQTHFLPDVLYRVTILPKSPIQTLQARDNKTLNCGYRALTVSPKRSQTHKYNTYIHEIQILKKQQIINSQQKTGQTIFFNKFLIIQFRSVIYTAKHHMWKVVVGEVLKGRIDRTMKGIE</sequence>
<comment type="caution">
    <text evidence="1">The sequence shown here is derived from an EMBL/GenBank/DDBJ whole genome shotgun (WGS) entry which is preliminary data.</text>
</comment>